<reference evidence="4" key="1">
    <citation type="journal article" date="2019" name="Int. J. Syst. Evol. Microbiol.">
        <title>The Global Catalogue of Microorganisms (GCM) 10K type strain sequencing project: providing services to taxonomists for standard genome sequencing and annotation.</title>
        <authorList>
            <consortium name="The Broad Institute Genomics Platform"/>
            <consortium name="The Broad Institute Genome Sequencing Center for Infectious Disease"/>
            <person name="Wu L."/>
            <person name="Ma J."/>
        </authorList>
    </citation>
    <scope>NUCLEOTIDE SEQUENCE [LARGE SCALE GENOMIC DNA]</scope>
    <source>
        <strain evidence="4">JCM 13249</strain>
    </source>
</reference>
<feature type="region of interest" description="Disordered" evidence="1">
    <location>
        <begin position="1"/>
        <end position="20"/>
    </location>
</feature>
<evidence type="ECO:0000313" key="3">
    <source>
        <dbReference type="EMBL" id="GAA1759483.1"/>
    </source>
</evidence>
<dbReference type="EMBL" id="BAAALS010000015">
    <property type="protein sequence ID" value="GAA1759483.1"/>
    <property type="molecule type" value="Genomic_DNA"/>
</dbReference>
<feature type="transmembrane region" description="Helical" evidence="2">
    <location>
        <begin position="64"/>
        <end position="84"/>
    </location>
</feature>
<evidence type="ECO:0000256" key="2">
    <source>
        <dbReference type="SAM" id="Phobius"/>
    </source>
</evidence>
<accession>A0ABP4WPM2</accession>
<keyword evidence="2" id="KW-0812">Transmembrane</keyword>
<keyword evidence="2" id="KW-1133">Transmembrane helix</keyword>
<keyword evidence="2" id="KW-0472">Membrane</keyword>
<organism evidence="3 4">
    <name type="scientific">Luedemannella helvata</name>
    <dbReference type="NCBI Taxonomy" id="349315"/>
    <lineage>
        <taxon>Bacteria</taxon>
        <taxon>Bacillati</taxon>
        <taxon>Actinomycetota</taxon>
        <taxon>Actinomycetes</taxon>
        <taxon>Micromonosporales</taxon>
        <taxon>Micromonosporaceae</taxon>
        <taxon>Luedemannella</taxon>
    </lineage>
</organism>
<dbReference type="RefSeq" id="WP_344082556.1">
    <property type="nucleotide sequence ID" value="NZ_BAAALS010000015.1"/>
</dbReference>
<evidence type="ECO:0000313" key="4">
    <source>
        <dbReference type="Proteomes" id="UP001500655"/>
    </source>
</evidence>
<protein>
    <submittedName>
        <fullName evidence="3">Uncharacterized protein</fullName>
    </submittedName>
</protein>
<comment type="caution">
    <text evidence="3">The sequence shown here is derived from an EMBL/GenBank/DDBJ whole genome shotgun (WGS) entry which is preliminary data.</text>
</comment>
<proteinExistence type="predicted"/>
<keyword evidence="4" id="KW-1185">Reference proteome</keyword>
<sequence length="88" mass="9853">MSPRPHPADPRGASSDPSDPLVELQVWGARVERQIRREHRRAQFADRAAATVRRHTGELRETDWLLLGVAMVTAVTTSVLLARFTPTI</sequence>
<name>A0ABP4WPM2_9ACTN</name>
<gene>
    <name evidence="3" type="ORF">GCM10009681_33410</name>
</gene>
<dbReference type="Proteomes" id="UP001500655">
    <property type="component" value="Unassembled WGS sequence"/>
</dbReference>
<evidence type="ECO:0000256" key="1">
    <source>
        <dbReference type="SAM" id="MobiDB-lite"/>
    </source>
</evidence>